<evidence type="ECO:0000313" key="3">
    <source>
        <dbReference type="Proteomes" id="UP000324222"/>
    </source>
</evidence>
<evidence type="ECO:0000313" key="2">
    <source>
        <dbReference type="EMBL" id="MPC31986.1"/>
    </source>
</evidence>
<feature type="transmembrane region" description="Helical" evidence="1">
    <location>
        <begin position="18"/>
        <end position="37"/>
    </location>
</feature>
<dbReference type="EMBL" id="VSRR010002541">
    <property type="protein sequence ID" value="MPC31986.1"/>
    <property type="molecule type" value="Genomic_DNA"/>
</dbReference>
<keyword evidence="1" id="KW-0472">Membrane</keyword>
<reference evidence="2 3" key="1">
    <citation type="submission" date="2019-05" db="EMBL/GenBank/DDBJ databases">
        <title>Another draft genome of Portunus trituberculatus and its Hox gene families provides insights of decapod evolution.</title>
        <authorList>
            <person name="Jeong J.-H."/>
            <person name="Song I."/>
            <person name="Kim S."/>
            <person name="Choi T."/>
            <person name="Kim D."/>
            <person name="Ryu S."/>
            <person name="Kim W."/>
        </authorList>
    </citation>
    <scope>NUCLEOTIDE SEQUENCE [LARGE SCALE GENOMIC DNA]</scope>
    <source>
        <tissue evidence="2">Muscle</tissue>
    </source>
</reference>
<evidence type="ECO:0000256" key="1">
    <source>
        <dbReference type="SAM" id="Phobius"/>
    </source>
</evidence>
<dbReference type="AlphaFoldDB" id="A0A5B7EFL0"/>
<gene>
    <name evidence="2" type="ORF">E2C01_025288</name>
</gene>
<keyword evidence="1" id="KW-0812">Transmembrane</keyword>
<name>A0A5B7EFL0_PORTR</name>
<feature type="transmembrane region" description="Helical" evidence="1">
    <location>
        <begin position="58"/>
        <end position="79"/>
    </location>
</feature>
<protein>
    <submittedName>
        <fullName evidence="2">Uncharacterized protein</fullName>
    </submittedName>
</protein>
<keyword evidence="3" id="KW-1185">Reference proteome</keyword>
<accession>A0A5B7EFL0</accession>
<organism evidence="2 3">
    <name type="scientific">Portunus trituberculatus</name>
    <name type="common">Swimming crab</name>
    <name type="synonym">Neptunus trituberculatus</name>
    <dbReference type="NCBI Taxonomy" id="210409"/>
    <lineage>
        <taxon>Eukaryota</taxon>
        <taxon>Metazoa</taxon>
        <taxon>Ecdysozoa</taxon>
        <taxon>Arthropoda</taxon>
        <taxon>Crustacea</taxon>
        <taxon>Multicrustacea</taxon>
        <taxon>Malacostraca</taxon>
        <taxon>Eumalacostraca</taxon>
        <taxon>Eucarida</taxon>
        <taxon>Decapoda</taxon>
        <taxon>Pleocyemata</taxon>
        <taxon>Brachyura</taxon>
        <taxon>Eubrachyura</taxon>
        <taxon>Portunoidea</taxon>
        <taxon>Portunidae</taxon>
        <taxon>Portuninae</taxon>
        <taxon>Portunus</taxon>
    </lineage>
</organism>
<proteinExistence type="predicted"/>
<comment type="caution">
    <text evidence="2">The sequence shown here is derived from an EMBL/GenBank/DDBJ whole genome shotgun (WGS) entry which is preliminary data.</text>
</comment>
<sequence length="110" mass="11913">MYTLIPNPGTSLSLCTRFLTLALLPCYLVAGGCEVMVTDTRRGGSGMHVFVTKRCGEGVGLAGLAMWRTFGFILCQELLQGLHNSQLRTYTAIDLFVLSVLGVMILEGLL</sequence>
<dbReference type="Proteomes" id="UP000324222">
    <property type="component" value="Unassembled WGS sequence"/>
</dbReference>
<keyword evidence="1" id="KW-1133">Transmembrane helix</keyword>
<feature type="transmembrane region" description="Helical" evidence="1">
    <location>
        <begin position="91"/>
        <end position="109"/>
    </location>
</feature>